<reference evidence="3 4" key="1">
    <citation type="journal article" date="2009" name="Stand. Genomic Sci.">
        <title>Complete genome sequence of Rhodothermus marinus type strain (R-10).</title>
        <authorList>
            <person name="Nolan M."/>
            <person name="Tindall B.J."/>
            <person name="Pomrenke H."/>
            <person name="Lapidus A."/>
            <person name="Copeland A."/>
            <person name="Glavina Del Rio T."/>
            <person name="Lucas S."/>
            <person name="Chen F."/>
            <person name="Tice H."/>
            <person name="Cheng J.F."/>
            <person name="Saunders E."/>
            <person name="Han C."/>
            <person name="Bruce D."/>
            <person name="Goodwin L."/>
            <person name="Chain P."/>
            <person name="Pitluck S."/>
            <person name="Ovchinikova G."/>
            <person name="Pati A."/>
            <person name="Ivanova N."/>
            <person name="Mavromatis K."/>
            <person name="Chen A."/>
            <person name="Palaniappan K."/>
            <person name="Land M."/>
            <person name="Hauser L."/>
            <person name="Chang Y.J."/>
            <person name="Jeffries C.D."/>
            <person name="Brettin T."/>
            <person name="Goker M."/>
            <person name="Bristow J."/>
            <person name="Eisen J.A."/>
            <person name="Markowitz V."/>
            <person name="Hugenholtz P."/>
            <person name="Kyrpides N.C."/>
            <person name="Klenk H.P."/>
            <person name="Detter J.C."/>
        </authorList>
    </citation>
    <scope>NUCLEOTIDE SEQUENCE [LARGE SCALE GENOMIC DNA]</scope>
    <source>
        <strain evidence="4">ATCC 43812 / DSM 4252 / R-10</strain>
    </source>
</reference>
<dbReference type="AlphaFoldDB" id="D0MDZ8"/>
<dbReference type="GO" id="GO:0017148">
    <property type="term" value="P:negative regulation of translation"/>
    <property type="evidence" value="ECO:0007669"/>
    <property type="project" value="UniProtKB-UniRule"/>
</dbReference>
<evidence type="ECO:0000256" key="1">
    <source>
        <dbReference type="ARBA" id="ARBA00010574"/>
    </source>
</evidence>
<dbReference type="OrthoDB" id="9793681at2"/>
<comment type="subcellular location">
    <subcellularLocation>
        <location evidence="2">Cytoplasm</location>
    </subcellularLocation>
</comment>
<dbReference type="InterPro" id="IPR043519">
    <property type="entry name" value="NT_sf"/>
</dbReference>
<dbReference type="GO" id="GO:0043023">
    <property type="term" value="F:ribosomal large subunit binding"/>
    <property type="evidence" value="ECO:0007669"/>
    <property type="project" value="TreeGrafter"/>
</dbReference>
<keyword evidence="2" id="KW-0678">Repressor</keyword>
<dbReference type="STRING" id="518766.Rmar_2263"/>
<dbReference type="GO" id="GO:0042256">
    <property type="term" value="P:cytosolic ribosome assembly"/>
    <property type="evidence" value="ECO:0007669"/>
    <property type="project" value="UniProtKB-UniRule"/>
</dbReference>
<dbReference type="HOGENOM" id="CLU_092688_2_0_10"/>
<dbReference type="PANTHER" id="PTHR21043">
    <property type="entry name" value="IOJAP SUPERFAMILY ORTHOLOG"/>
    <property type="match status" value="1"/>
</dbReference>
<organism evidence="3 4">
    <name type="scientific">Rhodothermus marinus (strain ATCC 43812 / DSM 4252 / R-10)</name>
    <name type="common">Rhodothermus obamensis</name>
    <dbReference type="NCBI Taxonomy" id="518766"/>
    <lineage>
        <taxon>Bacteria</taxon>
        <taxon>Pseudomonadati</taxon>
        <taxon>Rhodothermota</taxon>
        <taxon>Rhodothermia</taxon>
        <taxon>Rhodothermales</taxon>
        <taxon>Rhodothermaceae</taxon>
        <taxon>Rhodothermus</taxon>
    </lineage>
</organism>
<dbReference type="Gene3D" id="3.30.460.10">
    <property type="entry name" value="Beta Polymerase, domain 2"/>
    <property type="match status" value="1"/>
</dbReference>
<dbReference type="RefSeq" id="WP_012844752.1">
    <property type="nucleotide sequence ID" value="NC_013501.1"/>
</dbReference>
<evidence type="ECO:0000313" key="4">
    <source>
        <dbReference type="Proteomes" id="UP000002221"/>
    </source>
</evidence>
<dbReference type="EMBL" id="CP001807">
    <property type="protein sequence ID" value="ACY49142.1"/>
    <property type="molecule type" value="Genomic_DNA"/>
</dbReference>
<dbReference type="NCBIfam" id="TIGR00090">
    <property type="entry name" value="rsfS_iojap_ybeB"/>
    <property type="match status" value="1"/>
</dbReference>
<evidence type="ECO:0000256" key="2">
    <source>
        <dbReference type="HAMAP-Rule" id="MF_01477"/>
    </source>
</evidence>
<comment type="function">
    <text evidence="2">Functions as a ribosomal silencing factor. Interacts with ribosomal protein uL14 (rplN), blocking formation of intersubunit bridge B8. Prevents association of the 30S and 50S ribosomal subunits and the formation of functional ribosomes, thus repressing translation.</text>
</comment>
<dbReference type="GO" id="GO:0090071">
    <property type="term" value="P:negative regulation of ribosome biogenesis"/>
    <property type="evidence" value="ECO:0007669"/>
    <property type="project" value="UniProtKB-UniRule"/>
</dbReference>
<keyword evidence="2" id="KW-0963">Cytoplasm</keyword>
<dbReference type="KEGG" id="rmr:Rmar_2263"/>
<evidence type="ECO:0000313" key="3">
    <source>
        <dbReference type="EMBL" id="ACY49142.1"/>
    </source>
</evidence>
<dbReference type="Pfam" id="PF02410">
    <property type="entry name" value="RsfS"/>
    <property type="match status" value="1"/>
</dbReference>
<dbReference type="Proteomes" id="UP000002221">
    <property type="component" value="Chromosome"/>
</dbReference>
<sequence length="152" mass="17372">MTKLQTKGMQSDRRHRVHYPSRVLARHAVDAALDKKAQDLVVMDMRQVSGVADYFVLCTGQSDLQIRAIAEAIEERIEQHCQERPWHVEGREHLQWVVLDYVDVVVHIFTPEKRAFYALERLWGDAPQEQVAEDRSGADVQLLQEPVATAAG</sequence>
<dbReference type="InterPro" id="IPR004394">
    <property type="entry name" value="Iojap/RsfS/C7orf30"/>
</dbReference>
<gene>
    <name evidence="2" type="primary">rsfS</name>
    <name evidence="3" type="ordered locus">Rmar_2263</name>
</gene>
<dbReference type="SUPFAM" id="SSF81301">
    <property type="entry name" value="Nucleotidyltransferase"/>
    <property type="match status" value="1"/>
</dbReference>
<comment type="subunit">
    <text evidence="2">Interacts with ribosomal protein uL14 (rplN).</text>
</comment>
<dbReference type="HAMAP" id="MF_01477">
    <property type="entry name" value="Iojap_RsfS"/>
    <property type="match status" value="1"/>
</dbReference>
<comment type="similarity">
    <text evidence="1 2">Belongs to the Iojap/RsfS family.</text>
</comment>
<accession>D0MDZ8</accession>
<protein>
    <recommendedName>
        <fullName evidence="2">Ribosomal silencing factor RsfS</fullName>
    </recommendedName>
</protein>
<dbReference type="PANTHER" id="PTHR21043:SF0">
    <property type="entry name" value="MITOCHONDRIAL ASSEMBLY OF RIBOSOMAL LARGE SUBUNIT PROTEIN 1"/>
    <property type="match status" value="1"/>
</dbReference>
<dbReference type="GO" id="GO:0005737">
    <property type="term" value="C:cytoplasm"/>
    <property type="evidence" value="ECO:0007669"/>
    <property type="project" value="UniProtKB-SubCell"/>
</dbReference>
<proteinExistence type="inferred from homology"/>
<keyword evidence="2" id="KW-0810">Translation regulation</keyword>
<dbReference type="eggNOG" id="COG0799">
    <property type="taxonomic scope" value="Bacteria"/>
</dbReference>
<name>D0MDZ8_RHOM4</name>
<keyword evidence="4" id="KW-1185">Reference proteome</keyword>